<name>A0A0S4QLK1_9ACTN</name>
<dbReference type="EMBL" id="FAOZ01000006">
    <property type="protein sequence ID" value="CUU55998.1"/>
    <property type="molecule type" value="Genomic_DNA"/>
</dbReference>
<dbReference type="Proteomes" id="UP000198802">
    <property type="component" value="Unassembled WGS sequence"/>
</dbReference>
<keyword evidence="2" id="KW-0813">Transport</keyword>
<feature type="transmembrane region" description="Helical" evidence="7">
    <location>
        <begin position="102"/>
        <end position="120"/>
    </location>
</feature>
<comment type="subcellular location">
    <subcellularLocation>
        <location evidence="1">Cell inner membrane</location>
        <topology evidence="1">Multi-pass membrane protein</topology>
    </subcellularLocation>
</comment>
<evidence type="ECO:0000256" key="4">
    <source>
        <dbReference type="ARBA" id="ARBA00022989"/>
    </source>
</evidence>
<feature type="transmembrane region" description="Helical" evidence="7">
    <location>
        <begin position="298"/>
        <end position="317"/>
    </location>
</feature>
<dbReference type="Pfam" id="PF07690">
    <property type="entry name" value="MFS_1"/>
    <property type="match status" value="1"/>
</dbReference>
<evidence type="ECO:0000313" key="9">
    <source>
        <dbReference type="EMBL" id="CUU55998.1"/>
    </source>
</evidence>
<feature type="transmembrane region" description="Helical" evidence="7">
    <location>
        <begin position="394"/>
        <end position="416"/>
    </location>
</feature>
<proteinExistence type="predicted"/>
<feature type="transmembrane region" description="Helical" evidence="7">
    <location>
        <begin position="260"/>
        <end position="286"/>
    </location>
</feature>
<feature type="transmembrane region" description="Helical" evidence="7">
    <location>
        <begin position="37"/>
        <end position="54"/>
    </location>
</feature>
<keyword evidence="3 7" id="KW-0812">Transmembrane</keyword>
<dbReference type="GO" id="GO:0022857">
    <property type="term" value="F:transmembrane transporter activity"/>
    <property type="evidence" value="ECO:0007669"/>
    <property type="project" value="InterPro"/>
</dbReference>
<reference evidence="10" key="1">
    <citation type="submission" date="2015-11" db="EMBL/GenBank/DDBJ databases">
        <authorList>
            <person name="Varghese N."/>
        </authorList>
    </citation>
    <scope>NUCLEOTIDE SEQUENCE [LARGE SCALE GENOMIC DNA]</scope>
    <source>
        <strain evidence="10">DSM 45899</strain>
    </source>
</reference>
<dbReference type="PANTHER" id="PTHR23501">
    <property type="entry name" value="MAJOR FACILITATOR SUPERFAMILY"/>
    <property type="match status" value="1"/>
</dbReference>
<dbReference type="RefSeq" id="WP_091275367.1">
    <property type="nucleotide sequence ID" value="NZ_FAOZ01000006.1"/>
</dbReference>
<dbReference type="AlphaFoldDB" id="A0A0S4QLK1"/>
<dbReference type="InterPro" id="IPR036259">
    <property type="entry name" value="MFS_trans_sf"/>
</dbReference>
<accession>A0A0S4QLK1</accession>
<dbReference type="SUPFAM" id="SSF103473">
    <property type="entry name" value="MFS general substrate transporter"/>
    <property type="match status" value="1"/>
</dbReference>
<evidence type="ECO:0000256" key="5">
    <source>
        <dbReference type="ARBA" id="ARBA00023136"/>
    </source>
</evidence>
<keyword evidence="4 7" id="KW-1133">Transmembrane helix</keyword>
<protein>
    <submittedName>
        <fullName evidence="9">Sugar phosphate permease</fullName>
    </submittedName>
</protein>
<dbReference type="CDD" id="cd06174">
    <property type="entry name" value="MFS"/>
    <property type="match status" value="1"/>
</dbReference>
<feature type="region of interest" description="Disordered" evidence="6">
    <location>
        <begin position="646"/>
        <end position="672"/>
    </location>
</feature>
<dbReference type="InterPro" id="IPR020846">
    <property type="entry name" value="MFS_dom"/>
</dbReference>
<sequence length="672" mass="71572">MSLTIDPPADTRSPDRNGIRRLWLRQLAHYPANGPRGLYLAITVLVAVFLYYALYTQGAVATQIIEHYHFSFTAFVFVSVIGNAIGAFASLFAGLTDRWGRANLVVVGVLAVALIALLGLPNAPGKAGFTVMYSVLCFVEGIVLVATPALVRDFSPQVGRGLAMGFWTLGPVLGSLTVTSVSSNTLDEHPDWRFQFYVCGVVGLVMFVVALVGLRELAPALRDQLMVSMRDRALIEARAAGIDPEQASAGSWRRVLKPNVIGPAFAISTFLLLYYILVGFAVVYFATVHGYSEARANAVANWYWISNAIALVVAGALSDHFRVRKPFMVVGMAISVVGNILFALSTTDPDTGYYAIAFYFVLSAAGSGIAYVAWMAAFTETVEKHSPAATATGLAIWGWILRVVVSVALILFTFALPATSVLVDKGTRVEHIVTSHPREVAVLSAIDPATSAALARNPEDTAALSRALGQVAAEQGATATEAAAVSTAVRERSRELATAQAIDPDTLKALQQDPPDGTAIGAALADIVKELGVPQPTAVELLTRLGDPDVKADLALVQKYGAVLTSAEAAIPPDDLAYLSAHGTEVADAQKDNPGQWQNWWWVCVAGQIVFVPFIFLLTGRWSPRLAREDERVHEAMVEREMAALQQARSAAAATATSGGSPEPTAGSQPAP</sequence>
<keyword evidence="10" id="KW-1185">Reference proteome</keyword>
<dbReference type="GO" id="GO:0005886">
    <property type="term" value="C:plasma membrane"/>
    <property type="evidence" value="ECO:0007669"/>
    <property type="project" value="UniProtKB-SubCell"/>
</dbReference>
<feature type="transmembrane region" description="Helical" evidence="7">
    <location>
        <begin position="132"/>
        <end position="151"/>
    </location>
</feature>
<feature type="transmembrane region" description="Helical" evidence="7">
    <location>
        <begin position="74"/>
        <end position="95"/>
    </location>
</feature>
<feature type="compositionally biased region" description="Low complexity" evidence="6">
    <location>
        <begin position="646"/>
        <end position="658"/>
    </location>
</feature>
<evidence type="ECO:0000256" key="2">
    <source>
        <dbReference type="ARBA" id="ARBA00022448"/>
    </source>
</evidence>
<evidence type="ECO:0000256" key="1">
    <source>
        <dbReference type="ARBA" id="ARBA00004429"/>
    </source>
</evidence>
<evidence type="ECO:0000256" key="3">
    <source>
        <dbReference type="ARBA" id="ARBA00022692"/>
    </source>
</evidence>
<feature type="transmembrane region" description="Helical" evidence="7">
    <location>
        <begin position="163"/>
        <end position="182"/>
    </location>
</feature>
<gene>
    <name evidence="9" type="ORF">Ga0074812_106253</name>
</gene>
<keyword evidence="5 7" id="KW-0472">Membrane</keyword>
<feature type="transmembrane region" description="Helical" evidence="7">
    <location>
        <begin position="353"/>
        <end position="374"/>
    </location>
</feature>
<evidence type="ECO:0000256" key="7">
    <source>
        <dbReference type="SAM" id="Phobius"/>
    </source>
</evidence>
<dbReference type="Gene3D" id="1.20.1250.20">
    <property type="entry name" value="MFS general substrate transporter like domains"/>
    <property type="match status" value="2"/>
</dbReference>
<dbReference type="PROSITE" id="PS50850">
    <property type="entry name" value="MFS"/>
    <property type="match status" value="1"/>
</dbReference>
<feature type="transmembrane region" description="Helical" evidence="7">
    <location>
        <begin position="600"/>
        <end position="618"/>
    </location>
</feature>
<feature type="transmembrane region" description="Helical" evidence="7">
    <location>
        <begin position="329"/>
        <end position="347"/>
    </location>
</feature>
<dbReference type="PANTHER" id="PTHR23501:SF191">
    <property type="entry name" value="VACUOLAR BASIC AMINO ACID TRANSPORTER 4"/>
    <property type="match status" value="1"/>
</dbReference>
<organism evidence="9 10">
    <name type="scientific">Parafrankia irregularis</name>
    <dbReference type="NCBI Taxonomy" id="795642"/>
    <lineage>
        <taxon>Bacteria</taxon>
        <taxon>Bacillati</taxon>
        <taxon>Actinomycetota</taxon>
        <taxon>Actinomycetes</taxon>
        <taxon>Frankiales</taxon>
        <taxon>Frankiaceae</taxon>
        <taxon>Parafrankia</taxon>
    </lineage>
</organism>
<evidence type="ECO:0000313" key="10">
    <source>
        <dbReference type="Proteomes" id="UP000198802"/>
    </source>
</evidence>
<dbReference type="InterPro" id="IPR011701">
    <property type="entry name" value="MFS"/>
</dbReference>
<evidence type="ECO:0000256" key="6">
    <source>
        <dbReference type="SAM" id="MobiDB-lite"/>
    </source>
</evidence>
<evidence type="ECO:0000259" key="8">
    <source>
        <dbReference type="PROSITE" id="PS50850"/>
    </source>
</evidence>
<feature type="transmembrane region" description="Helical" evidence="7">
    <location>
        <begin position="194"/>
        <end position="214"/>
    </location>
</feature>
<feature type="domain" description="Major facilitator superfamily (MFS) profile" evidence="8">
    <location>
        <begin position="39"/>
        <end position="494"/>
    </location>
</feature>